<proteinExistence type="predicted"/>
<accession>A0A5B6WH80</accession>
<feature type="compositionally biased region" description="Basic and acidic residues" evidence="1">
    <location>
        <begin position="28"/>
        <end position="44"/>
    </location>
</feature>
<evidence type="ECO:0000256" key="1">
    <source>
        <dbReference type="SAM" id="MobiDB-lite"/>
    </source>
</evidence>
<dbReference type="EMBL" id="SMMG02000003">
    <property type="protein sequence ID" value="KAA3480425.1"/>
    <property type="molecule type" value="Genomic_DNA"/>
</dbReference>
<dbReference type="Proteomes" id="UP000325315">
    <property type="component" value="Unassembled WGS sequence"/>
</dbReference>
<evidence type="ECO:0000313" key="2">
    <source>
        <dbReference type="EMBL" id="KAA3480425.1"/>
    </source>
</evidence>
<name>A0A5B6WH80_9ROSI</name>
<reference evidence="3" key="1">
    <citation type="journal article" date="2019" name="Plant Biotechnol. J.">
        <title>Genome sequencing of the Australian wild diploid species Gossypium australe highlights disease resistance and delayed gland morphogenesis.</title>
        <authorList>
            <person name="Cai Y."/>
            <person name="Cai X."/>
            <person name="Wang Q."/>
            <person name="Wang P."/>
            <person name="Zhang Y."/>
            <person name="Cai C."/>
            <person name="Xu Y."/>
            <person name="Wang K."/>
            <person name="Zhou Z."/>
            <person name="Wang C."/>
            <person name="Geng S."/>
            <person name="Li B."/>
            <person name="Dong Q."/>
            <person name="Hou Y."/>
            <person name="Wang H."/>
            <person name="Ai P."/>
            <person name="Liu Z."/>
            <person name="Yi F."/>
            <person name="Sun M."/>
            <person name="An G."/>
            <person name="Cheng J."/>
            <person name="Zhang Y."/>
            <person name="Shi Q."/>
            <person name="Xie Y."/>
            <person name="Shi X."/>
            <person name="Chang Y."/>
            <person name="Huang F."/>
            <person name="Chen Y."/>
            <person name="Hong S."/>
            <person name="Mi L."/>
            <person name="Sun Q."/>
            <person name="Zhang L."/>
            <person name="Zhou B."/>
            <person name="Peng R."/>
            <person name="Zhang X."/>
            <person name="Liu F."/>
        </authorList>
    </citation>
    <scope>NUCLEOTIDE SEQUENCE [LARGE SCALE GENOMIC DNA]</scope>
    <source>
        <strain evidence="3">cv. PA1801</strain>
    </source>
</reference>
<gene>
    <name evidence="2" type="ORF">EPI10_020854</name>
</gene>
<protein>
    <submittedName>
        <fullName evidence="2">Intersectin-1-like</fullName>
    </submittedName>
</protein>
<sequence>MKLTQNRCLFAFMHLRYIISYAFESIERSEREKKKENLEDEHPYSTRAKSKKMDQILEQFQRDMQDQMQEKMAKLQQ</sequence>
<dbReference type="AlphaFoldDB" id="A0A5B6WH80"/>
<evidence type="ECO:0000313" key="3">
    <source>
        <dbReference type="Proteomes" id="UP000325315"/>
    </source>
</evidence>
<comment type="caution">
    <text evidence="2">The sequence shown here is derived from an EMBL/GenBank/DDBJ whole genome shotgun (WGS) entry which is preliminary data.</text>
</comment>
<keyword evidence="3" id="KW-1185">Reference proteome</keyword>
<organism evidence="2 3">
    <name type="scientific">Gossypium australe</name>
    <dbReference type="NCBI Taxonomy" id="47621"/>
    <lineage>
        <taxon>Eukaryota</taxon>
        <taxon>Viridiplantae</taxon>
        <taxon>Streptophyta</taxon>
        <taxon>Embryophyta</taxon>
        <taxon>Tracheophyta</taxon>
        <taxon>Spermatophyta</taxon>
        <taxon>Magnoliopsida</taxon>
        <taxon>eudicotyledons</taxon>
        <taxon>Gunneridae</taxon>
        <taxon>Pentapetalae</taxon>
        <taxon>rosids</taxon>
        <taxon>malvids</taxon>
        <taxon>Malvales</taxon>
        <taxon>Malvaceae</taxon>
        <taxon>Malvoideae</taxon>
        <taxon>Gossypium</taxon>
    </lineage>
</organism>
<feature type="region of interest" description="Disordered" evidence="1">
    <location>
        <begin position="28"/>
        <end position="52"/>
    </location>
</feature>